<dbReference type="AlphaFoldDB" id="A0A844H4G1"/>
<reference evidence="1 2" key="1">
    <citation type="submission" date="2019-11" db="EMBL/GenBank/DDBJ databases">
        <authorList>
            <person name="Dong K."/>
        </authorList>
    </citation>
    <scope>NUCLEOTIDE SEQUENCE [LARGE SCALE GENOMIC DNA]</scope>
    <source>
        <strain evidence="1 2">JCM 17370</strain>
    </source>
</reference>
<gene>
    <name evidence="1" type="ORF">GL279_05890</name>
</gene>
<comment type="caution">
    <text evidence="1">The sequence shown here is derived from an EMBL/GenBank/DDBJ whole genome shotgun (WGS) entry which is preliminary data.</text>
</comment>
<sequence length="341" mass="35876">MATILNLNQNRAVDVNGIAAPGALAYFYRSGTNTAKIVYSDPACTTPHPTPLAADGAGVFPPIYTLGDGDIRVRITTAAGAVLAGYPIDPVQLVSTDNVGAAGVSFRPTEAVPEKTVQKAIERVQANILAPLADFGLGVTGNATLLSNIDNIEIASGVYRYNGDSYGTFPTGLVPDAGGLIQFWRVSANAALMTLSAVGSRRQHVRVLAGGEWGAWAWLMQSSDTATDAIWAAGTSETPAVLSPKSLKAAKGADDRVWSVVTADRARNINYQNATGRTIQVIIQMGVNVSGDILCGASSTTMATICSVGDWDGWPVTFDVPPGHYYRITSTAAPVRWSEFR</sequence>
<keyword evidence="2" id="KW-1185">Reference proteome</keyword>
<proteinExistence type="predicted"/>
<evidence type="ECO:0000313" key="1">
    <source>
        <dbReference type="EMBL" id="MTH34131.1"/>
    </source>
</evidence>
<dbReference type="EMBL" id="WMIF01000006">
    <property type="protein sequence ID" value="MTH34131.1"/>
    <property type="molecule type" value="Genomic_DNA"/>
</dbReference>
<dbReference type="RefSeq" id="WP_155063691.1">
    <property type="nucleotide sequence ID" value="NZ_WMIF01000006.1"/>
</dbReference>
<organism evidence="1 2">
    <name type="scientific">Paracoccus limosus</name>
    <dbReference type="NCBI Taxonomy" id="913252"/>
    <lineage>
        <taxon>Bacteria</taxon>
        <taxon>Pseudomonadati</taxon>
        <taxon>Pseudomonadota</taxon>
        <taxon>Alphaproteobacteria</taxon>
        <taxon>Rhodobacterales</taxon>
        <taxon>Paracoccaceae</taxon>
        <taxon>Paracoccus</taxon>
    </lineage>
</organism>
<dbReference type="OrthoDB" id="8266301at2"/>
<dbReference type="Proteomes" id="UP000442533">
    <property type="component" value="Unassembled WGS sequence"/>
</dbReference>
<accession>A0A844H4G1</accession>
<protein>
    <submittedName>
        <fullName evidence="1">Uncharacterized protein</fullName>
    </submittedName>
</protein>
<name>A0A844H4G1_9RHOB</name>
<evidence type="ECO:0000313" key="2">
    <source>
        <dbReference type="Proteomes" id="UP000442533"/>
    </source>
</evidence>